<dbReference type="NCBIfam" id="TIGR02605">
    <property type="entry name" value="CxxC_CxxC_SSSS"/>
    <property type="match status" value="1"/>
</dbReference>
<feature type="compositionally biased region" description="Basic and acidic residues" evidence="1">
    <location>
        <begin position="84"/>
        <end position="95"/>
    </location>
</feature>
<feature type="region of interest" description="Disordered" evidence="1">
    <location>
        <begin position="84"/>
        <end position="120"/>
    </location>
</feature>
<dbReference type="SMART" id="SM00834">
    <property type="entry name" value="CxxC_CXXC_SSSS"/>
    <property type="match status" value="1"/>
</dbReference>
<dbReference type="AlphaFoldDB" id="I4EFE0"/>
<protein>
    <submittedName>
        <fullName evidence="3">Regulatory protein, FmdB family (Modular protein)</fullName>
    </submittedName>
</protein>
<comment type="caution">
    <text evidence="3">The sequence shown here is derived from an EMBL/GenBank/DDBJ whole genome shotgun (WGS) entry which is preliminary data.</text>
</comment>
<proteinExistence type="predicted"/>
<dbReference type="EMBL" id="CAGS01000143">
    <property type="protein sequence ID" value="CCF83402.1"/>
    <property type="molecule type" value="Genomic_DNA"/>
</dbReference>
<reference evidence="3 4" key="1">
    <citation type="journal article" date="2012" name="ISME J.">
        <title>Nitrification expanded: discovery, physiology and genomics of a nitrite-oxidizing bacterium from the phylum Chloroflexi.</title>
        <authorList>
            <person name="Sorokin D.Y."/>
            <person name="Lucker S."/>
            <person name="Vejmelkova D."/>
            <person name="Kostrikina N.A."/>
            <person name="Kleerebezem R."/>
            <person name="Rijpstra W.I."/>
            <person name="Damste J.S."/>
            <person name="Le Paslier D."/>
            <person name="Muyzer G."/>
            <person name="Wagner M."/>
            <person name="van Loosdrecht M.C."/>
            <person name="Daims H."/>
        </authorList>
    </citation>
    <scope>NUCLEOTIDE SEQUENCE [LARGE SCALE GENOMIC DNA]</scope>
    <source>
        <strain evidence="4">none</strain>
    </source>
</reference>
<sequence length="120" mass="12741">MTSAAMPARGLNGRICGTAPTEGYDMPVYAFLCETCGSFEVRRPFSQASDPAQCPRCRAAATRLYTAPNVPRTPPAIASAMLRAEKSAHEPEVVRRPSGGGAGTAPKPRQASGRPWQISH</sequence>
<organism evidence="3 4">
    <name type="scientific">Nitrolancea hollandica Lb</name>
    <dbReference type="NCBI Taxonomy" id="1129897"/>
    <lineage>
        <taxon>Bacteria</taxon>
        <taxon>Pseudomonadati</taxon>
        <taxon>Thermomicrobiota</taxon>
        <taxon>Thermomicrobia</taxon>
        <taxon>Sphaerobacterales</taxon>
        <taxon>Sphaerobacterineae</taxon>
        <taxon>Sphaerobacteraceae</taxon>
        <taxon>Nitrolancea</taxon>
    </lineage>
</organism>
<evidence type="ECO:0000256" key="1">
    <source>
        <dbReference type="SAM" id="MobiDB-lite"/>
    </source>
</evidence>
<gene>
    <name evidence="3" type="ORF">NITHO_2270019</name>
</gene>
<evidence type="ECO:0000259" key="2">
    <source>
        <dbReference type="SMART" id="SM00834"/>
    </source>
</evidence>
<name>I4EFE0_9BACT</name>
<dbReference type="Pfam" id="PF09723">
    <property type="entry name" value="Zn_ribbon_8"/>
    <property type="match status" value="1"/>
</dbReference>
<accession>I4EFE0</accession>
<dbReference type="InterPro" id="IPR013429">
    <property type="entry name" value="Regulatory_FmdB_Zinc_ribbon"/>
</dbReference>
<evidence type="ECO:0000313" key="4">
    <source>
        <dbReference type="Proteomes" id="UP000004221"/>
    </source>
</evidence>
<keyword evidence="4" id="KW-1185">Reference proteome</keyword>
<evidence type="ECO:0000313" key="3">
    <source>
        <dbReference type="EMBL" id="CCF83402.1"/>
    </source>
</evidence>
<dbReference type="Proteomes" id="UP000004221">
    <property type="component" value="Unassembled WGS sequence"/>
</dbReference>
<feature type="domain" description="Putative regulatory protein FmdB zinc ribbon" evidence="2">
    <location>
        <begin position="26"/>
        <end position="66"/>
    </location>
</feature>